<dbReference type="Proteomes" id="UP000186817">
    <property type="component" value="Unassembled WGS sequence"/>
</dbReference>
<protein>
    <submittedName>
        <fullName evidence="3">Uncharacterized protein</fullName>
    </submittedName>
</protein>
<comment type="caution">
    <text evidence="3">The sequence shown here is derived from an EMBL/GenBank/DDBJ whole genome shotgun (WGS) entry which is preliminary data.</text>
</comment>
<feature type="chain" id="PRO_5012525536" evidence="2">
    <location>
        <begin position="28"/>
        <end position="393"/>
    </location>
</feature>
<gene>
    <name evidence="3" type="ORF">AK812_SmicGene30431</name>
</gene>
<dbReference type="OrthoDB" id="437545at2759"/>
<keyword evidence="2" id="KW-0732">Signal</keyword>
<accession>A0A1Q9CZE1</accession>
<evidence type="ECO:0000313" key="4">
    <source>
        <dbReference type="Proteomes" id="UP000186817"/>
    </source>
</evidence>
<dbReference type="AlphaFoldDB" id="A0A1Q9CZE1"/>
<reference evidence="3 4" key="1">
    <citation type="submission" date="2016-02" db="EMBL/GenBank/DDBJ databases">
        <title>Genome analysis of coral dinoflagellate symbionts highlights evolutionary adaptations to a symbiotic lifestyle.</title>
        <authorList>
            <person name="Aranda M."/>
            <person name="Li Y."/>
            <person name="Liew Y.J."/>
            <person name="Baumgarten S."/>
            <person name="Simakov O."/>
            <person name="Wilson M."/>
            <person name="Piel J."/>
            <person name="Ashoor H."/>
            <person name="Bougouffa S."/>
            <person name="Bajic V.B."/>
            <person name="Ryu T."/>
            <person name="Ravasi T."/>
            <person name="Bayer T."/>
            <person name="Micklem G."/>
            <person name="Kim H."/>
            <person name="Bhak J."/>
            <person name="Lajeunesse T.C."/>
            <person name="Voolstra C.R."/>
        </authorList>
    </citation>
    <scope>NUCLEOTIDE SEQUENCE [LARGE SCALE GENOMIC DNA]</scope>
    <source>
        <strain evidence="3 4">CCMP2467</strain>
    </source>
</reference>
<name>A0A1Q9CZE1_SYMMI</name>
<organism evidence="3 4">
    <name type="scientific">Symbiodinium microadriaticum</name>
    <name type="common">Dinoflagellate</name>
    <name type="synonym">Zooxanthella microadriatica</name>
    <dbReference type="NCBI Taxonomy" id="2951"/>
    <lineage>
        <taxon>Eukaryota</taxon>
        <taxon>Sar</taxon>
        <taxon>Alveolata</taxon>
        <taxon>Dinophyceae</taxon>
        <taxon>Suessiales</taxon>
        <taxon>Symbiodiniaceae</taxon>
        <taxon>Symbiodinium</taxon>
    </lineage>
</organism>
<evidence type="ECO:0000256" key="1">
    <source>
        <dbReference type="SAM" id="MobiDB-lite"/>
    </source>
</evidence>
<feature type="compositionally biased region" description="Basic and acidic residues" evidence="1">
    <location>
        <begin position="149"/>
        <end position="166"/>
    </location>
</feature>
<evidence type="ECO:0000313" key="3">
    <source>
        <dbReference type="EMBL" id="OLP88260.1"/>
    </source>
</evidence>
<keyword evidence="4" id="KW-1185">Reference proteome</keyword>
<feature type="signal peptide" evidence="2">
    <location>
        <begin position="1"/>
        <end position="27"/>
    </location>
</feature>
<feature type="region of interest" description="Disordered" evidence="1">
    <location>
        <begin position="139"/>
        <end position="166"/>
    </location>
</feature>
<evidence type="ECO:0000256" key="2">
    <source>
        <dbReference type="SAM" id="SignalP"/>
    </source>
</evidence>
<dbReference type="EMBL" id="LSRX01000822">
    <property type="protein sequence ID" value="OLP88260.1"/>
    <property type="molecule type" value="Genomic_DNA"/>
</dbReference>
<sequence>MGVYRAFARSQLRLLLATTTATTTTTAVNEKWRQHPLQVDQAWSDALGKCVMSSIVRQEQPFVEYLRIAIKFDFSVKEVLLTWLVQAMGYGLYPAHPEDQREVQTAAVAQLHKIGNKLQQNNTRMMDQELDEFFGEVKSKQGNAQKRRRPEEGRAPFDPAQRDLGPRERKEDSLLVCLARLALKQEEELLVLKQDYSLILFLKAGSNSVLPFLYQAATLYKAKQKESPTWSVNFQPPRTVLALAMIKELATRLDAVMKDKNRFKEIQDLGWMDQQGAWKFQVWNGTLRHLQEDTERAPLPTQNLKELLEELYKSLKGEVVARFRCTRKLTDTMESQATFFFDISTRGTGQEAWKLLMMLQGNCVLQLIGLGYKKAGLRRGPVAEKVRDWLTRR</sequence>
<proteinExistence type="predicted"/>